<comment type="subcellular location">
    <subcellularLocation>
        <location evidence="1">Membrane</location>
        <topology evidence="1">Multi-pass membrane protein</topology>
    </subcellularLocation>
</comment>
<evidence type="ECO:0000313" key="8">
    <source>
        <dbReference type="Proteomes" id="UP000076796"/>
    </source>
</evidence>
<gene>
    <name evidence="7" type="ORF">AWU65_29100</name>
</gene>
<dbReference type="Pfam" id="PF07947">
    <property type="entry name" value="YhhN"/>
    <property type="match status" value="1"/>
</dbReference>
<feature type="transmembrane region" description="Helical" evidence="6">
    <location>
        <begin position="114"/>
        <end position="134"/>
    </location>
</feature>
<feature type="transmembrane region" description="Helical" evidence="6">
    <location>
        <begin position="12"/>
        <end position="32"/>
    </location>
</feature>
<keyword evidence="8" id="KW-1185">Reference proteome</keyword>
<evidence type="ECO:0000256" key="2">
    <source>
        <dbReference type="ARBA" id="ARBA00007375"/>
    </source>
</evidence>
<proteinExistence type="inferred from homology"/>
<evidence type="ECO:0008006" key="9">
    <source>
        <dbReference type="Google" id="ProtNLM"/>
    </source>
</evidence>
<evidence type="ECO:0000256" key="1">
    <source>
        <dbReference type="ARBA" id="ARBA00004141"/>
    </source>
</evidence>
<evidence type="ECO:0000256" key="6">
    <source>
        <dbReference type="SAM" id="Phobius"/>
    </source>
</evidence>
<comment type="similarity">
    <text evidence="2">Belongs to the TMEM86 family.</text>
</comment>
<dbReference type="STRING" id="59843.A3958_01360"/>
<protein>
    <recommendedName>
        <fullName evidence="9">Lysoplasmalogenase</fullName>
    </recommendedName>
</protein>
<dbReference type="PANTHER" id="PTHR31885">
    <property type="entry name" value="GH04784P"/>
    <property type="match status" value="1"/>
</dbReference>
<dbReference type="EMBL" id="LWMH01000002">
    <property type="protein sequence ID" value="KZS44129.1"/>
    <property type="molecule type" value="Genomic_DNA"/>
</dbReference>
<keyword evidence="4 6" id="KW-1133">Transmembrane helix</keyword>
<keyword evidence="5 6" id="KW-0472">Membrane</keyword>
<accession>A0A163F3E9</accession>
<feature type="transmembrane region" description="Helical" evidence="6">
    <location>
        <begin position="69"/>
        <end position="102"/>
    </location>
</feature>
<keyword evidence="3 6" id="KW-0812">Transmembrane</keyword>
<name>A0A163F3E9_9BACL</name>
<dbReference type="AlphaFoldDB" id="A0A163F3E9"/>
<evidence type="ECO:0000256" key="5">
    <source>
        <dbReference type="ARBA" id="ARBA00023136"/>
    </source>
</evidence>
<organism evidence="7 8">
    <name type="scientific">Paenibacillus glucanolyticus</name>
    <dbReference type="NCBI Taxonomy" id="59843"/>
    <lineage>
        <taxon>Bacteria</taxon>
        <taxon>Bacillati</taxon>
        <taxon>Bacillota</taxon>
        <taxon>Bacilli</taxon>
        <taxon>Bacillales</taxon>
        <taxon>Paenibacillaceae</taxon>
        <taxon>Paenibacillus</taxon>
    </lineage>
</organism>
<dbReference type="Proteomes" id="UP000076796">
    <property type="component" value="Unassembled WGS sequence"/>
</dbReference>
<dbReference type="PANTHER" id="PTHR31885:SF6">
    <property type="entry name" value="GH04784P"/>
    <property type="match status" value="1"/>
</dbReference>
<reference evidence="7" key="1">
    <citation type="journal article" date="2016" name="Genome Announc.">
        <title>Draft genomes of two strains of Paenibacillus glucanolyticus with capability to degrade lignocellulose.</title>
        <authorList>
            <person name="Mathews S.L."/>
            <person name="Pawlak J."/>
            <person name="Grunden A.M."/>
        </authorList>
    </citation>
    <scope>NUCLEOTIDE SEQUENCE [LARGE SCALE GENOMIC DNA]</scope>
    <source>
        <strain evidence="7">SLM1</strain>
    </source>
</reference>
<feature type="transmembrane region" description="Helical" evidence="6">
    <location>
        <begin position="146"/>
        <end position="165"/>
    </location>
</feature>
<evidence type="ECO:0000313" key="7">
    <source>
        <dbReference type="EMBL" id="KZS44129.1"/>
    </source>
</evidence>
<dbReference type="InterPro" id="IPR012506">
    <property type="entry name" value="TMEM86B-like"/>
</dbReference>
<dbReference type="GO" id="GO:0016020">
    <property type="term" value="C:membrane"/>
    <property type="evidence" value="ECO:0007669"/>
    <property type="project" value="UniProtKB-SubCell"/>
</dbReference>
<sequence length="239" mass="27206">MHEDYIHREDTILKRYGLPLVILIMSVIYIFLIPSEPLAVKLLFKLIPMWLIILFAYWQFPPYKSKVHYLLVIGLFFCMIGDGTLIWFVVGLTAFLIGHLFYAAGFLTQWRYSLLRFLSIVPIAIYSLFMGSELVSSIKANGDHGLIIPVIAYITVISLMLWSAIMTGNRWAMLGSLLFVISDSILSWNMFVSDIRYSGVWIMTTYYAAQFLIARSIAAFDSPHMQSASSAALNTSVFK</sequence>
<evidence type="ECO:0000256" key="3">
    <source>
        <dbReference type="ARBA" id="ARBA00022692"/>
    </source>
</evidence>
<dbReference type="GO" id="GO:0016787">
    <property type="term" value="F:hydrolase activity"/>
    <property type="evidence" value="ECO:0007669"/>
    <property type="project" value="TreeGrafter"/>
</dbReference>
<evidence type="ECO:0000256" key="4">
    <source>
        <dbReference type="ARBA" id="ARBA00022989"/>
    </source>
</evidence>
<feature type="transmembrane region" description="Helical" evidence="6">
    <location>
        <begin position="38"/>
        <end position="57"/>
    </location>
</feature>
<feature type="transmembrane region" description="Helical" evidence="6">
    <location>
        <begin position="199"/>
        <end position="220"/>
    </location>
</feature>
<comment type="caution">
    <text evidence="7">The sequence shown here is derived from an EMBL/GenBank/DDBJ whole genome shotgun (WGS) entry which is preliminary data.</text>
</comment>